<accession>A0A8S2TDE4</accession>
<reference evidence="1" key="1">
    <citation type="submission" date="2021-02" db="EMBL/GenBank/DDBJ databases">
        <authorList>
            <person name="Nowell W R."/>
        </authorList>
    </citation>
    <scope>NUCLEOTIDE SEQUENCE</scope>
</reference>
<dbReference type="Proteomes" id="UP000676336">
    <property type="component" value="Unassembled WGS sequence"/>
</dbReference>
<evidence type="ECO:0000313" key="1">
    <source>
        <dbReference type="EMBL" id="CAF4275891.1"/>
    </source>
</evidence>
<sequence length="58" mass="6738">MQNSNDSDTNTTSSFSLPITRKTMNDECDTRKWHTHEWLSKNLPNDDDEMMMNETAAT</sequence>
<feature type="non-terminal residue" evidence="1">
    <location>
        <position position="1"/>
    </location>
</feature>
<gene>
    <name evidence="1" type="ORF">SMN809_LOCUS25040</name>
</gene>
<evidence type="ECO:0000313" key="2">
    <source>
        <dbReference type="Proteomes" id="UP000676336"/>
    </source>
</evidence>
<dbReference type="EMBL" id="CAJOBI010031613">
    <property type="protein sequence ID" value="CAF4275891.1"/>
    <property type="molecule type" value="Genomic_DNA"/>
</dbReference>
<dbReference type="AlphaFoldDB" id="A0A8S2TDE4"/>
<protein>
    <submittedName>
        <fullName evidence="1">Uncharacterized protein</fullName>
    </submittedName>
</protein>
<proteinExistence type="predicted"/>
<comment type="caution">
    <text evidence="1">The sequence shown here is derived from an EMBL/GenBank/DDBJ whole genome shotgun (WGS) entry which is preliminary data.</text>
</comment>
<organism evidence="1 2">
    <name type="scientific">Rotaria magnacalcarata</name>
    <dbReference type="NCBI Taxonomy" id="392030"/>
    <lineage>
        <taxon>Eukaryota</taxon>
        <taxon>Metazoa</taxon>
        <taxon>Spiralia</taxon>
        <taxon>Gnathifera</taxon>
        <taxon>Rotifera</taxon>
        <taxon>Eurotatoria</taxon>
        <taxon>Bdelloidea</taxon>
        <taxon>Philodinida</taxon>
        <taxon>Philodinidae</taxon>
        <taxon>Rotaria</taxon>
    </lineage>
</organism>
<name>A0A8S2TDE4_9BILA</name>